<feature type="region of interest" description="Disordered" evidence="15">
    <location>
        <begin position="256"/>
        <end position="288"/>
    </location>
</feature>
<keyword evidence="17" id="KW-1185">Reference proteome</keyword>
<gene>
    <name evidence="18" type="primary">LOC110215807</name>
</gene>
<evidence type="ECO:0000259" key="16">
    <source>
        <dbReference type="PROSITE" id="PS50252"/>
    </source>
</evidence>
<dbReference type="PRINTS" id="PR00937">
    <property type="entry name" value="TBOX"/>
</dbReference>
<reference evidence="18" key="1">
    <citation type="submission" date="2025-08" db="UniProtKB">
        <authorList>
            <consortium name="RefSeq"/>
        </authorList>
    </citation>
    <scope>IDENTIFICATION</scope>
    <source>
        <tissue evidence="18">Spleen</tissue>
    </source>
</reference>
<evidence type="ECO:0000256" key="10">
    <source>
        <dbReference type="ARBA" id="ARBA00023242"/>
    </source>
</evidence>
<dbReference type="GO" id="GO:0005634">
    <property type="term" value="C:nucleus"/>
    <property type="evidence" value="ECO:0007669"/>
    <property type="project" value="UniProtKB-SubCell"/>
</dbReference>
<dbReference type="InterPro" id="IPR001699">
    <property type="entry name" value="TF_T-box"/>
</dbReference>
<keyword evidence="5" id="KW-0832">Ubl conjugation</keyword>
<dbReference type="PANTHER" id="PTHR11267">
    <property type="entry name" value="T-BOX PROTEIN-RELATED"/>
    <property type="match status" value="1"/>
</dbReference>
<organism evidence="17 18">
    <name type="scientific">Phascolarctos cinereus</name>
    <name type="common">Koala</name>
    <dbReference type="NCBI Taxonomy" id="38626"/>
    <lineage>
        <taxon>Eukaryota</taxon>
        <taxon>Metazoa</taxon>
        <taxon>Chordata</taxon>
        <taxon>Craniata</taxon>
        <taxon>Vertebrata</taxon>
        <taxon>Euteleostomi</taxon>
        <taxon>Mammalia</taxon>
        <taxon>Metatheria</taxon>
        <taxon>Diprotodontia</taxon>
        <taxon>Phascolarctidae</taxon>
        <taxon>Phascolarctos</taxon>
    </lineage>
</organism>
<keyword evidence="2" id="KW-0678">Repressor</keyword>
<accession>A0A6P5L640</accession>
<evidence type="ECO:0000256" key="2">
    <source>
        <dbReference type="ARBA" id="ARBA00022491"/>
    </source>
</evidence>
<dbReference type="PANTHER" id="PTHR11267:SF125">
    <property type="entry name" value="T-BOX TRANSCRIPTION FACTOR TBX21"/>
    <property type="match status" value="1"/>
</dbReference>
<feature type="domain" description="T-box" evidence="16">
    <location>
        <begin position="58"/>
        <end position="242"/>
    </location>
</feature>
<dbReference type="KEGG" id="pcw:110215807"/>
<dbReference type="InterPro" id="IPR008967">
    <property type="entry name" value="p53-like_TF_DNA-bd_sf"/>
</dbReference>
<dbReference type="InterPro" id="IPR046360">
    <property type="entry name" value="T-box_DNA-bd"/>
</dbReference>
<dbReference type="Proteomes" id="UP000515140">
    <property type="component" value="Unplaced"/>
</dbReference>
<dbReference type="GeneID" id="110215807"/>
<dbReference type="GO" id="GO:0000978">
    <property type="term" value="F:RNA polymerase II cis-regulatory region sequence-specific DNA binding"/>
    <property type="evidence" value="ECO:0007669"/>
    <property type="project" value="InterPro"/>
</dbReference>
<sequence length="630" mass="69441">MVPVNFQPGQGCNGIGSTLGLNNPQSSQFLASPEANISIEASDTCNGISISGKLKVVLHNHSLWLKFYGQQTEMILNKPGRRMFPFLVYKIHGMNPVAHYRVFLEIVPVDEYHWRFQDGRWSQCEKTENNMPGNLLYVHPDSPNTGAHWMNKEIKFEKLKMTNNKEATNSENKMILLQSFHKYQPRLGIEEVRYGKHETTSSSFTHSFTFPETEFIAVTAYQNAKLSQLKIKYNPFARGFRESYHSEESVTKCHSTANSTAMTTTSPETVSGGSSLELGEGSCQAKERAPLSPGLLGQASQPLQQGCTYDSTRSSSNLLSLGIGGMEHGFLPFTSPPTTHHNPREDVVVPQGDWCPSSSSNFTKNSRGWLQSVPSVSMDTVTRAEEEMQLEGEPWTYALTSHSNDSGLGEEVSKKRALSPDDSRDEMCPGWKHGQQQARHLTSLEFCATMISTENASSGYTVGPGEGTCEIVDEMSLTPGFLPQLSKKPMDYACDSVHSSNNLQSLGMNGMNPGLSTSICSPTVPFGQRQDVMDPAGDCPTFSSADSNMNNGSWLHSVPPVPMYPLVGTQKEVDPDEELLTYASTLQSLDPGCQVRDFCSWSSVLVIEPGRKDRNPPALLQRRSSDRSCG</sequence>
<evidence type="ECO:0000256" key="1">
    <source>
        <dbReference type="ARBA" id="ARBA00004123"/>
    </source>
</evidence>
<dbReference type="PROSITE" id="PS50252">
    <property type="entry name" value="TBOX_3"/>
    <property type="match status" value="1"/>
</dbReference>
<proteinExistence type="predicted"/>
<evidence type="ECO:0000256" key="4">
    <source>
        <dbReference type="ARBA" id="ARBA00022553"/>
    </source>
</evidence>
<dbReference type="RefSeq" id="XP_020853272.1">
    <property type="nucleotide sequence ID" value="XM_020997613.1"/>
</dbReference>
<dbReference type="Pfam" id="PF00907">
    <property type="entry name" value="T-box"/>
    <property type="match status" value="1"/>
</dbReference>
<evidence type="ECO:0000256" key="5">
    <source>
        <dbReference type="ARBA" id="ARBA00022843"/>
    </source>
</evidence>
<evidence type="ECO:0000256" key="8">
    <source>
        <dbReference type="ARBA" id="ARBA00023159"/>
    </source>
</evidence>
<feature type="compositionally biased region" description="Basic and acidic residues" evidence="15">
    <location>
        <begin position="411"/>
        <end position="427"/>
    </location>
</feature>
<keyword evidence="4" id="KW-0597">Phosphoprotein</keyword>
<evidence type="ECO:0000256" key="11">
    <source>
        <dbReference type="ARBA" id="ARBA00072238"/>
    </source>
</evidence>
<evidence type="ECO:0000256" key="3">
    <source>
        <dbReference type="ARBA" id="ARBA00022499"/>
    </source>
</evidence>
<dbReference type="GO" id="GO:0072676">
    <property type="term" value="P:lymphocyte migration"/>
    <property type="evidence" value="ECO:0007669"/>
    <property type="project" value="UniProtKB-ARBA"/>
</dbReference>
<dbReference type="GO" id="GO:0001708">
    <property type="term" value="P:cell fate specification"/>
    <property type="evidence" value="ECO:0007669"/>
    <property type="project" value="TreeGrafter"/>
</dbReference>
<comment type="subcellular location">
    <subcellularLocation>
        <location evidence="1 14">Nucleus</location>
    </subcellularLocation>
</comment>
<dbReference type="InterPro" id="IPR018186">
    <property type="entry name" value="TF_T-box_CS"/>
</dbReference>
<dbReference type="InterPro" id="IPR036960">
    <property type="entry name" value="T-box_sf"/>
</dbReference>
<dbReference type="GO" id="GO:0045892">
    <property type="term" value="P:negative regulation of DNA-templated transcription"/>
    <property type="evidence" value="ECO:0007669"/>
    <property type="project" value="UniProtKB-ARBA"/>
</dbReference>
<dbReference type="Gene3D" id="2.60.40.820">
    <property type="entry name" value="Transcription factor, T-box"/>
    <property type="match status" value="1"/>
</dbReference>
<evidence type="ECO:0000256" key="12">
    <source>
        <dbReference type="ARBA" id="ARBA00078344"/>
    </source>
</evidence>
<keyword evidence="7 14" id="KW-0238">DNA-binding</keyword>
<keyword evidence="6" id="KW-0805">Transcription regulation</keyword>
<comment type="caution">
    <text evidence="14">Lacks conserved residue(s) required for the propagation of feature annotation.</text>
</comment>
<evidence type="ECO:0000256" key="14">
    <source>
        <dbReference type="PROSITE-ProRule" id="PRU00201"/>
    </source>
</evidence>
<feature type="compositionally biased region" description="Low complexity" evidence="15">
    <location>
        <begin position="256"/>
        <end position="282"/>
    </location>
</feature>
<evidence type="ECO:0000256" key="9">
    <source>
        <dbReference type="ARBA" id="ARBA00023163"/>
    </source>
</evidence>
<dbReference type="GO" id="GO:0045893">
    <property type="term" value="P:positive regulation of DNA-templated transcription"/>
    <property type="evidence" value="ECO:0007669"/>
    <property type="project" value="InterPro"/>
</dbReference>
<dbReference type="FunFam" id="2.60.40.820:FF:000011">
    <property type="entry name" value="T-box transcription factor TBX21"/>
    <property type="match status" value="1"/>
</dbReference>
<dbReference type="GO" id="GO:0000981">
    <property type="term" value="F:DNA-binding transcription factor activity, RNA polymerase II-specific"/>
    <property type="evidence" value="ECO:0007669"/>
    <property type="project" value="TreeGrafter"/>
</dbReference>
<dbReference type="SMART" id="SM00425">
    <property type="entry name" value="TBOX"/>
    <property type="match status" value="1"/>
</dbReference>
<evidence type="ECO:0000313" key="18">
    <source>
        <dbReference type="RefSeq" id="XP_020853272.1"/>
    </source>
</evidence>
<feature type="region of interest" description="Disordered" evidence="15">
    <location>
        <begin position="400"/>
        <end position="434"/>
    </location>
</feature>
<dbReference type="AlphaFoldDB" id="A0A6P5L640"/>
<evidence type="ECO:0000256" key="6">
    <source>
        <dbReference type="ARBA" id="ARBA00023015"/>
    </source>
</evidence>
<protein>
    <recommendedName>
        <fullName evidence="11">T-box transcription factor TBX21</fullName>
    </recommendedName>
    <alternativeName>
        <fullName evidence="12">T-cell-specific T-box transcription factor T-bet</fullName>
    </alternativeName>
    <alternativeName>
        <fullName evidence="13">Transcription factor TBLYM</fullName>
    </alternativeName>
</protein>
<dbReference type="GO" id="GO:0000785">
    <property type="term" value="C:chromatin"/>
    <property type="evidence" value="ECO:0007669"/>
    <property type="project" value="TreeGrafter"/>
</dbReference>
<keyword evidence="10 14" id="KW-0539">Nucleus</keyword>
<evidence type="ECO:0000313" key="17">
    <source>
        <dbReference type="Proteomes" id="UP000515140"/>
    </source>
</evidence>
<evidence type="ECO:0000256" key="7">
    <source>
        <dbReference type="ARBA" id="ARBA00023125"/>
    </source>
</evidence>
<keyword evidence="3" id="KW-1017">Isopeptide bond</keyword>
<dbReference type="SUPFAM" id="SSF49417">
    <property type="entry name" value="p53-like transcription factors"/>
    <property type="match status" value="1"/>
</dbReference>
<dbReference type="InParanoid" id="A0A6P5L640"/>
<keyword evidence="9" id="KW-0804">Transcription</keyword>
<evidence type="ECO:0000256" key="15">
    <source>
        <dbReference type="SAM" id="MobiDB-lite"/>
    </source>
</evidence>
<keyword evidence="8" id="KW-0010">Activator</keyword>
<name>A0A6P5L640_PHACI</name>
<evidence type="ECO:0000256" key="13">
    <source>
        <dbReference type="ARBA" id="ARBA00081928"/>
    </source>
</evidence>
<dbReference type="PROSITE" id="PS01264">
    <property type="entry name" value="TBOX_2"/>
    <property type="match status" value="1"/>
</dbReference>